<dbReference type="GO" id="GO:0043953">
    <property type="term" value="P:protein transport by the Tat complex"/>
    <property type="evidence" value="ECO:0007669"/>
    <property type="project" value="UniProtKB-UniRule"/>
</dbReference>
<dbReference type="NCBIfam" id="TIGR01410">
    <property type="entry name" value="tatB"/>
    <property type="match status" value="1"/>
</dbReference>
<evidence type="ECO:0000256" key="6">
    <source>
        <dbReference type="ARBA" id="ARBA00022989"/>
    </source>
</evidence>
<evidence type="ECO:0000256" key="4">
    <source>
        <dbReference type="ARBA" id="ARBA00022692"/>
    </source>
</evidence>
<dbReference type="Pfam" id="PF02416">
    <property type="entry name" value="TatA_B_E"/>
    <property type="match status" value="1"/>
</dbReference>
<evidence type="ECO:0000256" key="7">
    <source>
        <dbReference type="ARBA" id="ARBA00023010"/>
    </source>
</evidence>
<sequence>MARDNLFELLLLGLVALLVVGPERLPKLAYTAGKWLGKGRSMINSVKLEIDKEIKAEEVKQILEEQRKKLNPLEEVIEETTSVARDLGSETAGALNSARQAADDPSGAAAPASSEKHHDKPE</sequence>
<dbReference type="PANTHER" id="PTHR33162">
    <property type="entry name" value="SEC-INDEPENDENT PROTEIN TRANSLOCASE PROTEIN TATA, CHLOROPLASTIC"/>
    <property type="match status" value="1"/>
</dbReference>
<dbReference type="EMBL" id="MUIE01000040">
    <property type="protein sequence ID" value="OQX37654.1"/>
    <property type="molecule type" value="Genomic_DNA"/>
</dbReference>
<dbReference type="PRINTS" id="PR01506">
    <property type="entry name" value="TATBPROTEIN"/>
</dbReference>
<keyword evidence="7 9" id="KW-0811">Translocation</keyword>
<comment type="subcellular location">
    <subcellularLocation>
        <location evidence="9">Cell membrane</location>
        <topology evidence="9">Single-pass membrane protein</topology>
    </subcellularLocation>
    <subcellularLocation>
        <location evidence="1">Membrane</location>
        <topology evidence="1">Single-pass membrane protein</topology>
    </subcellularLocation>
</comment>
<keyword evidence="6 9" id="KW-1133">Transmembrane helix</keyword>
<name>A0A657PQR2_9GAMM</name>
<keyword evidence="8 9" id="KW-0472">Membrane</keyword>
<feature type="region of interest" description="Disordered" evidence="10">
    <location>
        <begin position="87"/>
        <end position="122"/>
    </location>
</feature>
<dbReference type="Gene3D" id="1.20.5.3310">
    <property type="match status" value="1"/>
</dbReference>
<protein>
    <recommendedName>
        <fullName evidence="9">Sec-independent protein translocase protein TatB</fullName>
    </recommendedName>
</protein>
<evidence type="ECO:0000256" key="3">
    <source>
        <dbReference type="ARBA" id="ARBA00022475"/>
    </source>
</evidence>
<dbReference type="HAMAP" id="MF_00237">
    <property type="entry name" value="TatB"/>
    <property type="match status" value="1"/>
</dbReference>
<organism evidence="11 12">
    <name type="scientific">Candidatus Sedimenticola endophacoides</name>
    <dbReference type="NCBI Taxonomy" id="2548426"/>
    <lineage>
        <taxon>Bacteria</taxon>
        <taxon>Pseudomonadati</taxon>
        <taxon>Pseudomonadota</taxon>
        <taxon>Gammaproteobacteria</taxon>
        <taxon>Chromatiales</taxon>
        <taxon>Sedimenticolaceae</taxon>
        <taxon>Sedimenticola</taxon>
    </lineage>
</organism>
<dbReference type="InterPro" id="IPR018448">
    <property type="entry name" value="TatB"/>
</dbReference>
<feature type="compositionally biased region" description="Low complexity" evidence="10">
    <location>
        <begin position="103"/>
        <end position="113"/>
    </location>
</feature>
<evidence type="ECO:0000256" key="8">
    <source>
        <dbReference type="ARBA" id="ARBA00023136"/>
    </source>
</evidence>
<keyword evidence="5 9" id="KW-0653">Protein transport</keyword>
<comment type="function">
    <text evidence="9">Part of the twin-arginine translocation (Tat) system that transports large folded proteins containing a characteristic twin-arginine motif in their signal peptide across membranes. Together with TatC, TatB is part of a receptor directly interacting with Tat signal peptides. TatB may form an oligomeric binding site that transiently accommodates folded Tat precursor proteins before their translocation.</text>
</comment>
<keyword evidence="12" id="KW-1185">Reference proteome</keyword>
<gene>
    <name evidence="9" type="primary">tatB</name>
    <name evidence="11" type="ORF">B0D84_00425</name>
</gene>
<reference evidence="11" key="1">
    <citation type="submission" date="2017-02" db="EMBL/GenBank/DDBJ databases">
        <title>Novel co-symbiosis in the unique lucinid bivalve Phacoides pectinatus.</title>
        <authorList>
            <person name="Lim S.J."/>
            <person name="Davis B.G."/>
            <person name="Gill D.E."/>
            <person name="Engel A.S."/>
            <person name="Anderson L.C."/>
            <person name="Campbell B.J."/>
        </authorList>
    </citation>
    <scope>NUCLEOTIDE SEQUENCE [LARGE SCALE GENOMIC DNA]</scope>
    <source>
        <strain evidence="11">LUC13016_P6</strain>
    </source>
</reference>
<comment type="subunit">
    <text evidence="9">The Tat system comprises two distinct complexes: a TatABC complex, containing multiple copies of TatA, TatB and TatC subunits, and a separate TatA complex, containing only TatA subunits. Substrates initially bind to the TatABC complex, which probably triggers association of the separate TatA complex to form the active translocon.</text>
</comment>
<comment type="similarity">
    <text evidence="9">Belongs to the TatB family.</text>
</comment>
<dbReference type="AlphaFoldDB" id="A0A657PQR2"/>
<dbReference type="GO" id="GO:0033281">
    <property type="term" value="C:TAT protein transport complex"/>
    <property type="evidence" value="ECO:0007669"/>
    <property type="project" value="UniProtKB-UniRule"/>
</dbReference>
<dbReference type="PANTHER" id="PTHR33162:SF1">
    <property type="entry name" value="SEC-INDEPENDENT PROTEIN TRANSLOCASE PROTEIN TATA, CHLOROPLASTIC"/>
    <property type="match status" value="1"/>
</dbReference>
<evidence type="ECO:0000256" key="2">
    <source>
        <dbReference type="ARBA" id="ARBA00022448"/>
    </source>
</evidence>
<evidence type="ECO:0000313" key="12">
    <source>
        <dbReference type="Proteomes" id="UP000243361"/>
    </source>
</evidence>
<dbReference type="PROSITE" id="PS50890">
    <property type="entry name" value="PUA"/>
    <property type="match status" value="1"/>
</dbReference>
<dbReference type="InterPro" id="IPR003369">
    <property type="entry name" value="TatA/B/E"/>
</dbReference>
<dbReference type="GO" id="GO:0008320">
    <property type="term" value="F:protein transmembrane transporter activity"/>
    <property type="evidence" value="ECO:0007669"/>
    <property type="project" value="UniProtKB-UniRule"/>
</dbReference>
<evidence type="ECO:0000256" key="5">
    <source>
        <dbReference type="ARBA" id="ARBA00022927"/>
    </source>
</evidence>
<dbReference type="Proteomes" id="UP000243361">
    <property type="component" value="Unassembled WGS sequence"/>
</dbReference>
<evidence type="ECO:0000256" key="10">
    <source>
        <dbReference type="SAM" id="MobiDB-lite"/>
    </source>
</evidence>
<evidence type="ECO:0000256" key="9">
    <source>
        <dbReference type="HAMAP-Rule" id="MF_00237"/>
    </source>
</evidence>
<comment type="caution">
    <text evidence="11">The sequence shown here is derived from an EMBL/GenBank/DDBJ whole genome shotgun (WGS) entry which is preliminary data.</text>
</comment>
<accession>A0A657PQR2</accession>
<proteinExistence type="inferred from homology"/>
<evidence type="ECO:0000313" key="11">
    <source>
        <dbReference type="EMBL" id="OQX37654.1"/>
    </source>
</evidence>
<evidence type="ECO:0000256" key="1">
    <source>
        <dbReference type="ARBA" id="ARBA00004167"/>
    </source>
</evidence>
<keyword evidence="3 9" id="KW-1003">Cell membrane</keyword>
<keyword evidence="2 9" id="KW-0813">Transport</keyword>
<keyword evidence="4 9" id="KW-0812">Transmembrane</keyword>